<organism evidence="3 4">
    <name type="scientific">Dioszegia hungarica</name>
    <dbReference type="NCBI Taxonomy" id="4972"/>
    <lineage>
        <taxon>Eukaryota</taxon>
        <taxon>Fungi</taxon>
        <taxon>Dikarya</taxon>
        <taxon>Basidiomycota</taxon>
        <taxon>Agaricomycotina</taxon>
        <taxon>Tremellomycetes</taxon>
        <taxon>Tremellales</taxon>
        <taxon>Bulleribasidiaceae</taxon>
        <taxon>Dioszegia</taxon>
    </lineage>
</organism>
<feature type="region of interest" description="Disordered" evidence="1">
    <location>
        <begin position="52"/>
        <end position="71"/>
    </location>
</feature>
<dbReference type="InterPro" id="IPR029056">
    <property type="entry name" value="Ribokinase-like"/>
</dbReference>
<dbReference type="GeneID" id="77728230"/>
<dbReference type="Gene3D" id="3.40.1190.20">
    <property type="match status" value="1"/>
</dbReference>
<reference evidence="3" key="1">
    <citation type="journal article" date="2022" name="G3 (Bethesda)">
        <title>High quality genome of the basidiomycete yeast Dioszegia hungarica PDD-24b-2 isolated from cloud water.</title>
        <authorList>
            <person name="Jarrige D."/>
            <person name="Haridas S."/>
            <person name="Bleykasten-Grosshans C."/>
            <person name="Joly M."/>
            <person name="Nadalig T."/>
            <person name="Sancelme M."/>
            <person name="Vuilleumier S."/>
            <person name="Grigoriev I.V."/>
            <person name="Amato P."/>
            <person name="Bringel F."/>
        </authorList>
    </citation>
    <scope>NUCLEOTIDE SEQUENCE</scope>
    <source>
        <strain evidence="3">PDD-24b-2</strain>
    </source>
</reference>
<dbReference type="RefSeq" id="XP_052943197.1">
    <property type="nucleotide sequence ID" value="XM_053089025.1"/>
</dbReference>
<dbReference type="InterPro" id="IPR011611">
    <property type="entry name" value="PfkB_dom"/>
</dbReference>
<dbReference type="SUPFAM" id="SSF53613">
    <property type="entry name" value="Ribokinase-like"/>
    <property type="match status" value="1"/>
</dbReference>
<dbReference type="Proteomes" id="UP001164286">
    <property type="component" value="Unassembled WGS sequence"/>
</dbReference>
<dbReference type="EMBL" id="JAKWFO010000009">
    <property type="protein sequence ID" value="KAI9633420.1"/>
    <property type="molecule type" value="Genomic_DNA"/>
</dbReference>
<dbReference type="PANTHER" id="PTHR47098:SF2">
    <property type="entry name" value="PROTEIN MAK32"/>
    <property type="match status" value="1"/>
</dbReference>
<feature type="region of interest" description="Disordered" evidence="1">
    <location>
        <begin position="1"/>
        <end position="21"/>
    </location>
</feature>
<feature type="compositionally biased region" description="Polar residues" evidence="1">
    <location>
        <begin position="1"/>
        <end position="13"/>
    </location>
</feature>
<feature type="region of interest" description="Disordered" evidence="1">
    <location>
        <begin position="85"/>
        <end position="125"/>
    </location>
</feature>
<name>A0AA38LRQ6_9TREE</name>
<comment type="caution">
    <text evidence="3">The sequence shown here is derived from an EMBL/GenBank/DDBJ whole genome shotgun (WGS) entry which is preliminary data.</text>
</comment>
<feature type="compositionally biased region" description="Low complexity" evidence="1">
    <location>
        <begin position="97"/>
        <end position="120"/>
    </location>
</feature>
<sequence length="477" mass="50921">MSASTAGPSNSRAATEPLGGRDLCTKENISAPIFASIGTVLVDCFDPVSRSNVASVTPTSTRPPSPTSDILPSLRLLSLSVGKPSGGASGSITPQRSFSSDDTDPSSSLSLASCSSSATSHSEDEPLEVLGGGALYALIGARIWLPANKCRTLVDTAEGRSDLGPDLEAELEGYGPGCWGYQEGEGRRMIRARIRYEGTVRLYKHLVPPLPRPFSSLLSTPIDGAQYLHISPPYSPENVFQLLAEQRQVEAGSSAGKGSVGGSRTWRPKIVYEPTPQSCHVGQKDFLESILPDLEILSPNHEELLSLYDRPLLPLSSPLLRPTLEEIITHNLQLGIGSDGSGAVVVRCGSLGSVVGTRKGGIKWVPAYWDEEEEWRVRGVTGGGNSYLGGFIAGLAASAGDPYEAALYGTVSASFVVEQIGLPRLSTITDSVSSDDKEEDQGYRWNGEVPELRLEKLRRRVAGEIMRDSPDVDLVEN</sequence>
<dbReference type="PANTHER" id="PTHR47098">
    <property type="entry name" value="PROTEIN MAK32"/>
    <property type="match status" value="1"/>
</dbReference>
<evidence type="ECO:0000313" key="4">
    <source>
        <dbReference type="Proteomes" id="UP001164286"/>
    </source>
</evidence>
<evidence type="ECO:0000313" key="3">
    <source>
        <dbReference type="EMBL" id="KAI9633420.1"/>
    </source>
</evidence>
<evidence type="ECO:0000259" key="2">
    <source>
        <dbReference type="Pfam" id="PF00294"/>
    </source>
</evidence>
<protein>
    <submittedName>
        <fullName evidence="3">Ribokinase-like protein</fullName>
    </submittedName>
</protein>
<dbReference type="Pfam" id="PF00294">
    <property type="entry name" value="PfkB"/>
    <property type="match status" value="1"/>
</dbReference>
<dbReference type="AlphaFoldDB" id="A0AA38LRQ6"/>
<gene>
    <name evidence="3" type="ORF">MKK02DRAFT_34834</name>
</gene>
<keyword evidence="4" id="KW-1185">Reference proteome</keyword>
<accession>A0AA38LRQ6</accession>
<evidence type="ECO:0000256" key="1">
    <source>
        <dbReference type="SAM" id="MobiDB-lite"/>
    </source>
</evidence>
<feature type="domain" description="Carbohydrate kinase PfkB" evidence="2">
    <location>
        <begin position="272"/>
        <end position="421"/>
    </location>
</feature>
<proteinExistence type="predicted"/>